<proteinExistence type="predicted"/>
<protein>
    <submittedName>
        <fullName evidence="1">Uncharacterized protein</fullName>
    </submittedName>
</protein>
<dbReference type="PANTHER" id="PTHR36933:SF1">
    <property type="entry name" value="SLL0788 PROTEIN"/>
    <property type="match status" value="1"/>
</dbReference>
<accession>A0A0F9CBW9</accession>
<feature type="non-terminal residue" evidence="1">
    <location>
        <position position="1"/>
    </location>
</feature>
<comment type="caution">
    <text evidence="1">The sequence shown here is derived from an EMBL/GenBank/DDBJ whole genome shotgun (WGS) entry which is preliminary data.</text>
</comment>
<evidence type="ECO:0000313" key="1">
    <source>
        <dbReference type="EMBL" id="KKL00440.1"/>
    </source>
</evidence>
<dbReference type="AlphaFoldDB" id="A0A0F9CBW9"/>
<gene>
    <name evidence="1" type="ORF">LCGC14_2628760</name>
</gene>
<name>A0A0F9CBW9_9ZZZZ</name>
<dbReference type="EMBL" id="LAZR01045034">
    <property type="protein sequence ID" value="KKL00440.1"/>
    <property type="molecule type" value="Genomic_DNA"/>
</dbReference>
<organism evidence="1">
    <name type="scientific">marine sediment metagenome</name>
    <dbReference type="NCBI Taxonomy" id="412755"/>
    <lineage>
        <taxon>unclassified sequences</taxon>
        <taxon>metagenomes</taxon>
        <taxon>ecological metagenomes</taxon>
    </lineage>
</organism>
<reference evidence="1" key="1">
    <citation type="journal article" date="2015" name="Nature">
        <title>Complex archaea that bridge the gap between prokaryotes and eukaryotes.</title>
        <authorList>
            <person name="Spang A."/>
            <person name="Saw J.H."/>
            <person name="Jorgensen S.L."/>
            <person name="Zaremba-Niedzwiedzka K."/>
            <person name="Martijn J."/>
            <person name="Lind A.E."/>
            <person name="van Eijk R."/>
            <person name="Schleper C."/>
            <person name="Guy L."/>
            <person name="Ettema T.J."/>
        </authorList>
    </citation>
    <scope>NUCLEOTIDE SEQUENCE</scope>
</reference>
<sequence>DMAAAIASAEAMPQADRDAMQKMMMTMMGGAHGGMGMMQGMGGHGGMSDQASGGMTGGMKKMAGGGHSGGGGMMRAGGELRGNGMRAMAMGMAMGMGMGMGMGAHGGMSDQASGGMTGGGMNKMAAGGFTGAGGMMGGNGGGMKAMGMGDHQGKSGMMGLETTGNAEADFMRAMAVHHRSAVEMAQTVLSEDSDPEVRDLAEATIANQGAEITRIEEWLTEQGFAVPE</sequence>
<dbReference type="PANTHER" id="PTHR36933">
    <property type="entry name" value="SLL0788 PROTEIN"/>
    <property type="match status" value="1"/>
</dbReference>